<evidence type="ECO:0000313" key="2">
    <source>
        <dbReference type="EMBL" id="QRE04902.1"/>
    </source>
</evidence>
<accession>A0A7U2RAD1</accession>
<proteinExistence type="predicted"/>
<organism evidence="1 3">
    <name type="scientific">Flavobacterium psychrophilum</name>
    <dbReference type="NCBI Taxonomy" id="96345"/>
    <lineage>
        <taxon>Bacteria</taxon>
        <taxon>Pseudomonadati</taxon>
        <taxon>Bacteroidota</taxon>
        <taxon>Flavobacteriia</taxon>
        <taxon>Flavobacteriales</taxon>
        <taxon>Flavobacteriaceae</taxon>
        <taxon>Flavobacterium</taxon>
    </lineage>
</organism>
<evidence type="ECO:0000313" key="1">
    <source>
        <dbReference type="EMBL" id="QRE04821.1"/>
    </source>
</evidence>
<evidence type="ECO:0000313" key="3">
    <source>
        <dbReference type="Proteomes" id="UP000596329"/>
    </source>
</evidence>
<dbReference type="Proteomes" id="UP000596329">
    <property type="component" value="Chromosome"/>
</dbReference>
<name>A0A7U2RAD1_FLAPS</name>
<dbReference type="AlphaFoldDB" id="A0A7U2RAD1"/>
<reference evidence="1 3" key="1">
    <citation type="submission" date="2020-07" db="EMBL/GenBank/DDBJ databases">
        <title>Genomic characterization of Flavobacterium psychrophilum strains.</title>
        <authorList>
            <person name="Castillo D."/>
            <person name="Jorgensen J."/>
            <person name="Middelboe M."/>
        </authorList>
    </citation>
    <scope>NUCLEOTIDE SEQUENCE [LARGE SCALE GENOMIC DNA]</scope>
    <source>
        <strain evidence="1 3">FPS-R7</strain>
    </source>
</reference>
<dbReference type="EMBL" id="CP059075">
    <property type="protein sequence ID" value="QRE04821.1"/>
    <property type="molecule type" value="Genomic_DNA"/>
</dbReference>
<protein>
    <submittedName>
        <fullName evidence="1">Uncharacterized protein</fullName>
    </submittedName>
</protein>
<dbReference type="EMBL" id="CP059075">
    <property type="protein sequence ID" value="QRE04902.1"/>
    <property type="molecule type" value="Genomic_DNA"/>
</dbReference>
<gene>
    <name evidence="1" type="ORF">H0H26_04315</name>
    <name evidence="2" type="ORF">H0H26_04750</name>
</gene>
<dbReference type="RefSeq" id="WP_203096191.1">
    <property type="nucleotide sequence ID" value="NZ_CP059075.1"/>
</dbReference>
<sequence>MKRFVILLNDLTTKSELRIDFQSENIATDFYDLSKLDEYKIYQYIQSDYTYIMPIEELKQKNISFIKLEREEKTWFGLFKKKVTDILIEPTEGFYYPYSYGYYLYIFTKHKINKTEFEDWLNKKYLTKGIDESFTEIKSEFEDLISKDDYLLVTNHDLQQHFGICGNENVINQIVSKFNKLNLTEFGIEKSIRK</sequence>